<evidence type="ECO:0000256" key="3">
    <source>
        <dbReference type="ARBA" id="ARBA00022801"/>
    </source>
</evidence>
<dbReference type="EMBL" id="PIPX01000004">
    <property type="protein sequence ID" value="RUO51791.1"/>
    <property type="molecule type" value="Genomic_DNA"/>
</dbReference>
<evidence type="ECO:0000256" key="4">
    <source>
        <dbReference type="PIRSR" id="PIRSR005902-1"/>
    </source>
</evidence>
<organism evidence="5 6">
    <name type="scientific">Pseudidiomarina homiensis</name>
    <dbReference type="NCBI Taxonomy" id="364198"/>
    <lineage>
        <taxon>Bacteria</taxon>
        <taxon>Pseudomonadati</taxon>
        <taxon>Pseudomonadota</taxon>
        <taxon>Gammaproteobacteria</taxon>
        <taxon>Alteromonadales</taxon>
        <taxon>Idiomarinaceae</taxon>
        <taxon>Pseudidiomarina</taxon>
    </lineage>
</organism>
<proteinExistence type="inferred from homology"/>
<dbReference type="PANTHER" id="PTHR46124:SF3">
    <property type="entry name" value="HYDROLASE"/>
    <property type="match status" value="1"/>
</dbReference>
<dbReference type="GO" id="GO:0046872">
    <property type="term" value="F:metal ion binding"/>
    <property type="evidence" value="ECO:0007669"/>
    <property type="project" value="UniProtKB-KW"/>
</dbReference>
<sequence length="269" mass="30282">MVESLFDTHCHLDFEVFDADREEVLRRAAQAGVQHILVPGTRRMAHFPPCFERGSQVQLHGAVGLHPYFIEQHQSQDLDWVDKQLQHDKRLLVGEIGLDRTCTEWQKQCELFEQQVQLAVRYRRPLILHHRKSQSDLLGLLTPYLAELPQCKGVLHAFSGSRQQAQDWIAKGFKLGVGGTITYARAAKTRAAIAEVPLSGLVLETDAPDMPVAGHQGKRNEPSRLADVFAALAELRQESASELRQKLWENSLELIDFLAADASDDSAIY</sequence>
<feature type="binding site" evidence="4">
    <location>
        <position position="129"/>
    </location>
    <ligand>
        <name>a divalent metal cation</name>
        <dbReference type="ChEBI" id="CHEBI:60240"/>
        <label>2</label>
    </ligand>
</feature>
<dbReference type="InterPro" id="IPR018228">
    <property type="entry name" value="DNase_TatD-rel_CS"/>
</dbReference>
<dbReference type="InterPro" id="IPR001130">
    <property type="entry name" value="TatD-like"/>
</dbReference>
<dbReference type="InterPro" id="IPR032466">
    <property type="entry name" value="Metal_Hydrolase"/>
</dbReference>
<protein>
    <submittedName>
        <fullName evidence="5">TatD family deoxyribonuclease</fullName>
    </submittedName>
</protein>
<feature type="binding site" evidence="4">
    <location>
        <position position="9"/>
    </location>
    <ligand>
        <name>a divalent metal cation</name>
        <dbReference type="ChEBI" id="CHEBI:60240"/>
        <label>1</label>
    </ligand>
</feature>
<evidence type="ECO:0000256" key="1">
    <source>
        <dbReference type="ARBA" id="ARBA00009275"/>
    </source>
</evidence>
<dbReference type="RefSeq" id="WP_126774157.1">
    <property type="nucleotide sequence ID" value="NZ_PIPX01000004.1"/>
</dbReference>
<dbReference type="PROSITE" id="PS01137">
    <property type="entry name" value="TATD_1"/>
    <property type="match status" value="1"/>
</dbReference>
<dbReference type="CDD" id="cd01310">
    <property type="entry name" value="TatD_DNAse"/>
    <property type="match status" value="1"/>
</dbReference>
<comment type="similarity">
    <text evidence="1">Belongs to the metallo-dependent hydrolases superfamily. TatD-type hydrolase family.</text>
</comment>
<keyword evidence="6" id="KW-1185">Reference proteome</keyword>
<feature type="binding site" evidence="4">
    <location>
        <position position="11"/>
    </location>
    <ligand>
        <name>a divalent metal cation</name>
        <dbReference type="ChEBI" id="CHEBI:60240"/>
        <label>1</label>
    </ligand>
</feature>
<feature type="binding site" evidence="4">
    <location>
        <position position="156"/>
    </location>
    <ligand>
        <name>a divalent metal cation</name>
        <dbReference type="ChEBI" id="CHEBI:60240"/>
        <label>2</label>
    </ligand>
</feature>
<keyword evidence="2 4" id="KW-0479">Metal-binding</keyword>
<reference evidence="6" key="1">
    <citation type="journal article" date="2018" name="Front. Microbiol.">
        <title>Genome-Based Analysis Reveals the Taxonomy and Diversity of the Family Idiomarinaceae.</title>
        <authorList>
            <person name="Liu Y."/>
            <person name="Lai Q."/>
            <person name="Shao Z."/>
        </authorList>
    </citation>
    <scope>NUCLEOTIDE SEQUENCE [LARGE SCALE GENOMIC DNA]</scope>
    <source>
        <strain evidence="6">PO-M2</strain>
    </source>
</reference>
<name>A0A432XT83_9GAMM</name>
<evidence type="ECO:0000256" key="2">
    <source>
        <dbReference type="ARBA" id="ARBA00022723"/>
    </source>
</evidence>
<dbReference type="Gene3D" id="3.20.20.140">
    <property type="entry name" value="Metal-dependent hydrolases"/>
    <property type="match status" value="1"/>
</dbReference>
<feature type="binding site" evidence="4">
    <location>
        <position position="95"/>
    </location>
    <ligand>
        <name>a divalent metal cation</name>
        <dbReference type="ChEBI" id="CHEBI:60240"/>
        <label>1</label>
    </ligand>
</feature>
<dbReference type="PANTHER" id="PTHR46124">
    <property type="entry name" value="D-AMINOACYL-TRNA DEACYLASE"/>
    <property type="match status" value="1"/>
</dbReference>
<dbReference type="Pfam" id="PF01026">
    <property type="entry name" value="TatD_DNase"/>
    <property type="match status" value="1"/>
</dbReference>
<keyword evidence="3" id="KW-0378">Hydrolase</keyword>
<dbReference type="PIRSF" id="PIRSF005902">
    <property type="entry name" value="DNase_TatD"/>
    <property type="match status" value="1"/>
</dbReference>
<accession>A0A432XT83</accession>
<dbReference type="Proteomes" id="UP000287649">
    <property type="component" value="Unassembled WGS sequence"/>
</dbReference>
<dbReference type="SUPFAM" id="SSF51556">
    <property type="entry name" value="Metallo-dependent hydrolases"/>
    <property type="match status" value="1"/>
</dbReference>
<dbReference type="GO" id="GO:0016788">
    <property type="term" value="F:hydrolase activity, acting on ester bonds"/>
    <property type="evidence" value="ECO:0007669"/>
    <property type="project" value="InterPro"/>
</dbReference>
<comment type="caution">
    <text evidence="5">The sequence shown here is derived from an EMBL/GenBank/DDBJ whole genome shotgun (WGS) entry which is preliminary data.</text>
</comment>
<feature type="binding site" evidence="4">
    <location>
        <position position="206"/>
    </location>
    <ligand>
        <name>a divalent metal cation</name>
        <dbReference type="ChEBI" id="CHEBI:60240"/>
        <label>1</label>
    </ligand>
</feature>
<dbReference type="GO" id="GO:0005829">
    <property type="term" value="C:cytosol"/>
    <property type="evidence" value="ECO:0007669"/>
    <property type="project" value="TreeGrafter"/>
</dbReference>
<evidence type="ECO:0000313" key="6">
    <source>
        <dbReference type="Proteomes" id="UP000287649"/>
    </source>
</evidence>
<dbReference type="OrthoDB" id="9810005at2"/>
<evidence type="ECO:0000313" key="5">
    <source>
        <dbReference type="EMBL" id="RUO51791.1"/>
    </source>
</evidence>
<dbReference type="PROSITE" id="PS01091">
    <property type="entry name" value="TATD_3"/>
    <property type="match status" value="1"/>
</dbReference>
<gene>
    <name evidence="5" type="ORF">CWI70_12265</name>
</gene>
<dbReference type="FunFam" id="3.20.20.140:FF:000005">
    <property type="entry name" value="TatD family hydrolase"/>
    <property type="match status" value="1"/>
</dbReference>
<dbReference type="AlphaFoldDB" id="A0A432XT83"/>